<evidence type="ECO:0000256" key="5">
    <source>
        <dbReference type="ARBA" id="ARBA00012438"/>
    </source>
</evidence>
<dbReference type="Gene3D" id="3.30.565.10">
    <property type="entry name" value="Histidine kinase-like ATPase, C-terminal domain"/>
    <property type="match status" value="1"/>
</dbReference>
<evidence type="ECO:0000256" key="13">
    <source>
        <dbReference type="ARBA" id="ARBA00022777"/>
    </source>
</evidence>
<evidence type="ECO:0000259" key="21">
    <source>
        <dbReference type="PROSITE" id="PS50109"/>
    </source>
</evidence>
<keyword evidence="18" id="KW-0472">Membrane</keyword>
<evidence type="ECO:0000256" key="8">
    <source>
        <dbReference type="ARBA" id="ARBA00022485"/>
    </source>
</evidence>
<comment type="cofactor">
    <cofactor evidence="2">
        <name>[4Fe-4S] cluster</name>
        <dbReference type="ChEBI" id="CHEBI:49883"/>
    </cofactor>
</comment>
<keyword evidence="12" id="KW-0479">Metal-binding</keyword>
<evidence type="ECO:0000256" key="19">
    <source>
        <dbReference type="ARBA" id="ARBA00024827"/>
    </source>
</evidence>
<evidence type="ECO:0000256" key="3">
    <source>
        <dbReference type="ARBA" id="ARBA00004496"/>
    </source>
</evidence>
<dbReference type="SMART" id="SM00387">
    <property type="entry name" value="HATPase_c"/>
    <property type="match status" value="1"/>
</dbReference>
<evidence type="ECO:0000256" key="4">
    <source>
        <dbReference type="ARBA" id="ARBA00004651"/>
    </source>
</evidence>
<evidence type="ECO:0000256" key="9">
    <source>
        <dbReference type="ARBA" id="ARBA00022490"/>
    </source>
</evidence>
<dbReference type="SUPFAM" id="SSF55874">
    <property type="entry name" value="ATPase domain of HSP90 chaperone/DNA topoisomerase II/histidine kinase"/>
    <property type="match status" value="1"/>
</dbReference>
<dbReference type="PANTHER" id="PTHR24421">
    <property type="entry name" value="NITRATE/NITRITE SENSOR PROTEIN NARX-RELATED"/>
    <property type="match status" value="1"/>
</dbReference>
<gene>
    <name evidence="22" type="ORF">ACFSSE_11385</name>
</gene>
<dbReference type="GO" id="GO:0016301">
    <property type="term" value="F:kinase activity"/>
    <property type="evidence" value="ECO:0007669"/>
    <property type="project" value="UniProtKB-KW"/>
</dbReference>
<keyword evidence="17" id="KW-0411">Iron-sulfur</keyword>
<dbReference type="Pfam" id="PF02518">
    <property type="entry name" value="HATPase_c"/>
    <property type="match status" value="1"/>
</dbReference>
<comment type="subcellular location">
    <subcellularLocation>
        <location evidence="4">Cell membrane</location>
        <topology evidence="4">Multi-pass membrane protein</topology>
    </subcellularLocation>
    <subcellularLocation>
        <location evidence="3">Cytoplasm</location>
    </subcellularLocation>
</comment>
<evidence type="ECO:0000256" key="14">
    <source>
        <dbReference type="ARBA" id="ARBA00022989"/>
    </source>
</evidence>
<dbReference type="Pfam" id="PF07730">
    <property type="entry name" value="HisKA_3"/>
    <property type="match status" value="1"/>
</dbReference>
<dbReference type="InterPro" id="IPR036890">
    <property type="entry name" value="HATPase_C_sf"/>
</dbReference>
<dbReference type="CDD" id="cd16917">
    <property type="entry name" value="HATPase_UhpB-NarQ-NarX-like"/>
    <property type="match status" value="1"/>
</dbReference>
<dbReference type="RefSeq" id="WP_379047629.1">
    <property type="nucleotide sequence ID" value="NZ_JBHSKW010000068.1"/>
</dbReference>
<keyword evidence="15" id="KW-0408">Iron</keyword>
<dbReference type="InterPro" id="IPR050482">
    <property type="entry name" value="Sensor_HK_TwoCompSys"/>
</dbReference>
<comment type="catalytic activity">
    <reaction evidence="1">
        <text>ATP + protein L-histidine = ADP + protein N-phospho-L-histidine.</text>
        <dbReference type="EC" id="2.7.13.3"/>
    </reaction>
</comment>
<evidence type="ECO:0000313" key="22">
    <source>
        <dbReference type="EMBL" id="MFD2732305.1"/>
    </source>
</evidence>
<dbReference type="InterPro" id="IPR004358">
    <property type="entry name" value="Sig_transdc_His_kin-like_C"/>
</dbReference>
<keyword evidence="16" id="KW-0902">Two-component regulatory system</keyword>
<keyword evidence="13 22" id="KW-0418">Kinase</keyword>
<keyword evidence="23" id="KW-1185">Reference proteome</keyword>
<organism evidence="22 23">
    <name type="scientific">Pedobacter alpinus</name>
    <dbReference type="NCBI Taxonomy" id="1590643"/>
    <lineage>
        <taxon>Bacteria</taxon>
        <taxon>Pseudomonadati</taxon>
        <taxon>Bacteroidota</taxon>
        <taxon>Sphingobacteriia</taxon>
        <taxon>Sphingobacteriales</taxon>
        <taxon>Sphingobacteriaceae</taxon>
        <taxon>Pedobacter</taxon>
    </lineage>
</organism>
<keyword evidence="14" id="KW-1133">Transmembrane helix</keyword>
<dbReference type="Proteomes" id="UP001597546">
    <property type="component" value="Unassembled WGS sequence"/>
</dbReference>
<evidence type="ECO:0000256" key="1">
    <source>
        <dbReference type="ARBA" id="ARBA00000085"/>
    </source>
</evidence>
<evidence type="ECO:0000313" key="23">
    <source>
        <dbReference type="Proteomes" id="UP001597546"/>
    </source>
</evidence>
<evidence type="ECO:0000256" key="10">
    <source>
        <dbReference type="ARBA" id="ARBA00022679"/>
    </source>
</evidence>
<dbReference type="EMBL" id="JBHULV010000038">
    <property type="protein sequence ID" value="MFD2732305.1"/>
    <property type="molecule type" value="Genomic_DNA"/>
</dbReference>
<dbReference type="PRINTS" id="PR00344">
    <property type="entry name" value="BCTRLSENSOR"/>
</dbReference>
<proteinExistence type="predicted"/>
<accession>A0ABW5TUW7</accession>
<evidence type="ECO:0000256" key="2">
    <source>
        <dbReference type="ARBA" id="ARBA00001966"/>
    </source>
</evidence>
<dbReference type="InterPro" id="IPR003594">
    <property type="entry name" value="HATPase_dom"/>
</dbReference>
<dbReference type="EC" id="2.7.13.3" evidence="5"/>
<keyword evidence="9" id="KW-0963">Cytoplasm</keyword>
<keyword evidence="11" id="KW-0812">Transmembrane</keyword>
<keyword evidence="7" id="KW-1003">Cell membrane</keyword>
<name>A0ABW5TUW7_9SPHI</name>
<evidence type="ECO:0000256" key="18">
    <source>
        <dbReference type="ARBA" id="ARBA00023136"/>
    </source>
</evidence>
<sequence>MQKEFETELLKTQIEVQEQTLKTVAQDLHDNIGQLLSLTAVTLSTLNLSGDDKAMEKVSYLEEINVRSLNEVKALSKLLHSEDILSKGISEAIYFEIEWLKKSEKFELEYVSENSGDTNDNTKNQLILFRLFQESINNILQHSFATKIKVVLIQTDEFLTLIIEDNGVGFKMDNQKELKGIGLNNMKRRVELIKGTLSIQSEIEKGTKINITIPNHS</sequence>
<evidence type="ECO:0000256" key="15">
    <source>
        <dbReference type="ARBA" id="ARBA00023004"/>
    </source>
</evidence>
<protein>
    <recommendedName>
        <fullName evidence="6">Oxygen sensor histidine kinase NreB</fullName>
        <ecNumber evidence="5">2.7.13.3</ecNumber>
    </recommendedName>
    <alternativeName>
        <fullName evidence="20">Nitrogen regulation protein B</fullName>
    </alternativeName>
</protein>
<comment type="function">
    <text evidence="19">Member of the two-component regulatory system NreB/NreC involved in the control of dissimilatory nitrate/nitrite reduction in response to oxygen. NreB functions as a direct oxygen sensor histidine kinase which is autophosphorylated, in the absence of oxygen, probably at the conserved histidine residue, and transfers its phosphate group probably to a conserved aspartate residue of NreC. NreB/NreC activates the expression of the nitrate (narGHJI) and nitrite (nir) reductase operons, as well as the putative nitrate transporter gene narT.</text>
</comment>
<evidence type="ECO:0000256" key="11">
    <source>
        <dbReference type="ARBA" id="ARBA00022692"/>
    </source>
</evidence>
<evidence type="ECO:0000256" key="17">
    <source>
        <dbReference type="ARBA" id="ARBA00023014"/>
    </source>
</evidence>
<evidence type="ECO:0000256" key="20">
    <source>
        <dbReference type="ARBA" id="ARBA00030800"/>
    </source>
</evidence>
<evidence type="ECO:0000256" key="12">
    <source>
        <dbReference type="ARBA" id="ARBA00022723"/>
    </source>
</evidence>
<evidence type="ECO:0000256" key="7">
    <source>
        <dbReference type="ARBA" id="ARBA00022475"/>
    </source>
</evidence>
<dbReference type="PANTHER" id="PTHR24421:SF37">
    <property type="entry name" value="SENSOR HISTIDINE KINASE NARS"/>
    <property type="match status" value="1"/>
</dbReference>
<feature type="domain" description="Histidine kinase" evidence="21">
    <location>
        <begin position="128"/>
        <end position="217"/>
    </location>
</feature>
<keyword evidence="8" id="KW-0004">4Fe-4S</keyword>
<reference evidence="23" key="1">
    <citation type="journal article" date="2019" name="Int. J. Syst. Evol. Microbiol.">
        <title>The Global Catalogue of Microorganisms (GCM) 10K type strain sequencing project: providing services to taxonomists for standard genome sequencing and annotation.</title>
        <authorList>
            <consortium name="The Broad Institute Genomics Platform"/>
            <consortium name="The Broad Institute Genome Sequencing Center for Infectious Disease"/>
            <person name="Wu L."/>
            <person name="Ma J."/>
        </authorList>
    </citation>
    <scope>NUCLEOTIDE SEQUENCE [LARGE SCALE GENOMIC DNA]</scope>
    <source>
        <strain evidence="23">KCTC 42456</strain>
    </source>
</reference>
<evidence type="ECO:0000256" key="16">
    <source>
        <dbReference type="ARBA" id="ARBA00023012"/>
    </source>
</evidence>
<evidence type="ECO:0000256" key="6">
    <source>
        <dbReference type="ARBA" id="ARBA00017322"/>
    </source>
</evidence>
<comment type="caution">
    <text evidence="22">The sequence shown here is derived from an EMBL/GenBank/DDBJ whole genome shotgun (WGS) entry which is preliminary data.</text>
</comment>
<dbReference type="InterPro" id="IPR011712">
    <property type="entry name" value="Sig_transdc_His_kin_sub3_dim/P"/>
</dbReference>
<keyword evidence="10" id="KW-0808">Transferase</keyword>
<dbReference type="InterPro" id="IPR005467">
    <property type="entry name" value="His_kinase_dom"/>
</dbReference>
<dbReference type="PROSITE" id="PS50109">
    <property type="entry name" value="HIS_KIN"/>
    <property type="match status" value="1"/>
</dbReference>